<dbReference type="GO" id="GO:0003743">
    <property type="term" value="F:translation initiation factor activity"/>
    <property type="evidence" value="ECO:0007669"/>
    <property type="project" value="UniProtKB-KW"/>
</dbReference>
<gene>
    <name evidence="7" type="ORF">AURANDRAFT_16004</name>
</gene>
<keyword evidence="4 6" id="KW-0694">RNA-binding</keyword>
<reference evidence="7 8" key="1">
    <citation type="journal article" date="2011" name="Proc. Natl. Acad. Sci. U.S.A.">
        <title>Niche of harmful alga Aureococcus anophagefferens revealed through ecogenomics.</title>
        <authorList>
            <person name="Gobler C.J."/>
            <person name="Berry D.L."/>
            <person name="Dyhrman S.T."/>
            <person name="Wilhelm S.W."/>
            <person name="Salamov A."/>
            <person name="Lobanov A.V."/>
            <person name="Zhang Y."/>
            <person name="Collier J.L."/>
            <person name="Wurch L.L."/>
            <person name="Kustka A.B."/>
            <person name="Dill B.D."/>
            <person name="Shah M."/>
            <person name="VerBerkmoes N.C."/>
            <person name="Kuo A."/>
            <person name="Terry A."/>
            <person name="Pangilinan J."/>
            <person name="Lindquist E.A."/>
            <person name="Lucas S."/>
            <person name="Paulsen I.T."/>
            <person name="Hattenrath-Lehmann T.K."/>
            <person name="Talmage S.C."/>
            <person name="Walker E.A."/>
            <person name="Koch F."/>
            <person name="Burson A.M."/>
            <person name="Marcoval M.A."/>
            <person name="Tang Y.Z."/>
            <person name="Lecleir G.R."/>
            <person name="Coyne K.J."/>
            <person name="Berg G.M."/>
            <person name="Bertrand E.M."/>
            <person name="Saito M.A."/>
            <person name="Gladyshev V.N."/>
            <person name="Grigoriev I.V."/>
        </authorList>
    </citation>
    <scope>NUCLEOTIDE SEQUENCE [LARGE SCALE GENOMIC DNA]</scope>
    <source>
        <strain evidence="8">CCMP 1984</strain>
    </source>
</reference>
<evidence type="ECO:0000256" key="3">
    <source>
        <dbReference type="ARBA" id="ARBA00022845"/>
    </source>
</evidence>
<feature type="non-terminal residue" evidence="7">
    <location>
        <position position="1"/>
    </location>
</feature>
<keyword evidence="8" id="KW-1185">Reference proteome</keyword>
<comment type="similarity">
    <text evidence="1 6">Belongs to the eukaryotic initiation factor 4E family.</text>
</comment>
<dbReference type="GeneID" id="20218581"/>
<dbReference type="FunCoup" id="F0YJH1">
    <property type="interactions" value="87"/>
</dbReference>
<evidence type="ECO:0000313" key="7">
    <source>
        <dbReference type="EMBL" id="EGB04649.1"/>
    </source>
</evidence>
<evidence type="ECO:0008006" key="9">
    <source>
        <dbReference type="Google" id="ProtNLM"/>
    </source>
</evidence>
<keyword evidence="2 6" id="KW-0396">Initiation factor</keyword>
<dbReference type="PANTHER" id="PTHR11960:SF8">
    <property type="entry name" value="EUKARYOTIC TRANSLATION INITIATION FACTOR 4E1-RELATED"/>
    <property type="match status" value="1"/>
</dbReference>
<dbReference type="PANTHER" id="PTHR11960">
    <property type="entry name" value="EUKARYOTIC TRANSLATION INITIATION FACTOR 4E RELATED"/>
    <property type="match status" value="1"/>
</dbReference>
<evidence type="ECO:0000256" key="4">
    <source>
        <dbReference type="ARBA" id="ARBA00022884"/>
    </source>
</evidence>
<dbReference type="InParanoid" id="F0YJH1"/>
<protein>
    <recommendedName>
        <fullName evidence="9">Eukaryotic translation initiation factor 4E</fullName>
    </recommendedName>
</protein>
<dbReference type="Pfam" id="PF01652">
    <property type="entry name" value="IF4E"/>
    <property type="match status" value="1"/>
</dbReference>
<keyword evidence="5 6" id="KW-0648">Protein biosynthesis</keyword>
<dbReference type="OrthoDB" id="590761at2759"/>
<dbReference type="Gene3D" id="3.30.760.10">
    <property type="entry name" value="RNA Cap, Translation Initiation Factor Eif4e"/>
    <property type="match status" value="1"/>
</dbReference>
<organism evidence="8">
    <name type="scientific">Aureococcus anophagefferens</name>
    <name type="common">Harmful bloom alga</name>
    <dbReference type="NCBI Taxonomy" id="44056"/>
    <lineage>
        <taxon>Eukaryota</taxon>
        <taxon>Sar</taxon>
        <taxon>Stramenopiles</taxon>
        <taxon>Ochrophyta</taxon>
        <taxon>Pelagophyceae</taxon>
        <taxon>Pelagomonadales</taxon>
        <taxon>Pelagomonadaceae</taxon>
        <taxon>Aureococcus</taxon>
    </lineage>
</organism>
<name>F0YJH1_AURAN</name>
<evidence type="ECO:0000256" key="2">
    <source>
        <dbReference type="ARBA" id="ARBA00022540"/>
    </source>
</evidence>
<evidence type="ECO:0000256" key="6">
    <source>
        <dbReference type="RuleBase" id="RU004374"/>
    </source>
</evidence>
<feature type="non-terminal residue" evidence="7">
    <location>
        <position position="120"/>
    </location>
</feature>
<keyword evidence="3" id="KW-0810">Translation regulation</keyword>
<dbReference type="RefSeq" id="XP_009040564.1">
    <property type="nucleotide sequence ID" value="XM_009042316.1"/>
</dbReference>
<dbReference type="OMA" id="NASNEMA"/>
<accession>F0YJH1</accession>
<dbReference type="GO" id="GO:0000340">
    <property type="term" value="F:RNA 7-methylguanosine cap binding"/>
    <property type="evidence" value="ECO:0007669"/>
    <property type="project" value="TreeGrafter"/>
</dbReference>
<dbReference type="GO" id="GO:0016281">
    <property type="term" value="C:eukaryotic translation initiation factor 4F complex"/>
    <property type="evidence" value="ECO:0007669"/>
    <property type="project" value="TreeGrafter"/>
</dbReference>
<evidence type="ECO:0000256" key="1">
    <source>
        <dbReference type="ARBA" id="ARBA00009860"/>
    </source>
</evidence>
<dbReference type="GO" id="GO:0006417">
    <property type="term" value="P:regulation of translation"/>
    <property type="evidence" value="ECO:0007669"/>
    <property type="project" value="UniProtKB-KW"/>
</dbReference>
<proteinExistence type="inferred from homology"/>
<dbReference type="KEGG" id="aaf:AURANDRAFT_16004"/>
<dbReference type="AlphaFoldDB" id="F0YJH1"/>
<evidence type="ECO:0000256" key="5">
    <source>
        <dbReference type="ARBA" id="ARBA00022917"/>
    </source>
</evidence>
<dbReference type="SUPFAM" id="SSF55418">
    <property type="entry name" value="eIF4e-like"/>
    <property type="match status" value="1"/>
</dbReference>
<dbReference type="Proteomes" id="UP000002729">
    <property type="component" value="Unassembled WGS sequence"/>
</dbReference>
<dbReference type="InterPro" id="IPR001040">
    <property type="entry name" value="TIF_eIF_4E"/>
</dbReference>
<dbReference type="eggNOG" id="KOG1670">
    <property type="taxonomic scope" value="Eukaryota"/>
</dbReference>
<dbReference type="InterPro" id="IPR023398">
    <property type="entry name" value="TIF_eIF4e-like"/>
</dbReference>
<dbReference type="EMBL" id="GL833148">
    <property type="protein sequence ID" value="EGB04649.1"/>
    <property type="molecule type" value="Genomic_DNA"/>
</dbReference>
<evidence type="ECO:0000313" key="8">
    <source>
        <dbReference type="Proteomes" id="UP000002729"/>
    </source>
</evidence>
<sequence>NAHPTQHTWAFWEHRTSEKKTMTKQEWANLQKKLFSFSTVEEFWNNYVHIPPPSDSFSIFKEGIAPEWEDSANINGGEWNLRKSGRGNEGDMIDEWWQNLVLGLIGETIDTEDHICGARV</sequence>